<sequence>MADKREDRAPDEWDVQARNLIKGVMATRGFRFKTLAARLEELGYPISEKALGLRVNRGSFNLGYALLLLRAMGETELSIKHVELGANWEKTSKAMGYRGRDVVVDDAEE</sequence>
<organism evidence="2 3">
    <name type="scientific">Hydrogenophaga laconesensis</name>
    <dbReference type="NCBI Taxonomy" id="1805971"/>
    <lineage>
        <taxon>Bacteria</taxon>
        <taxon>Pseudomonadati</taxon>
        <taxon>Pseudomonadota</taxon>
        <taxon>Betaproteobacteria</taxon>
        <taxon>Burkholderiales</taxon>
        <taxon>Comamonadaceae</taxon>
        <taxon>Hydrogenophaga</taxon>
    </lineage>
</organism>
<dbReference type="Proteomes" id="UP001265550">
    <property type="component" value="Unassembled WGS sequence"/>
</dbReference>
<evidence type="ECO:0000313" key="2">
    <source>
        <dbReference type="EMBL" id="MDR7093956.1"/>
    </source>
</evidence>
<dbReference type="EMBL" id="JAVDWE010000003">
    <property type="protein sequence ID" value="MDR7093956.1"/>
    <property type="molecule type" value="Genomic_DNA"/>
</dbReference>
<keyword evidence="3" id="KW-1185">Reference proteome</keyword>
<gene>
    <name evidence="2" type="ORF">J2X09_001688</name>
</gene>
<dbReference type="RefSeq" id="WP_204732188.1">
    <property type="nucleotide sequence ID" value="NZ_JAVDWE010000003.1"/>
</dbReference>
<accession>A0ABU1V910</accession>
<evidence type="ECO:0000259" key="1">
    <source>
        <dbReference type="Pfam" id="PF20075"/>
    </source>
</evidence>
<proteinExistence type="predicted"/>
<evidence type="ECO:0000313" key="3">
    <source>
        <dbReference type="Proteomes" id="UP001265550"/>
    </source>
</evidence>
<comment type="caution">
    <text evidence="2">The sequence shown here is derived from an EMBL/GenBank/DDBJ whole genome shotgun (WGS) entry which is preliminary data.</text>
</comment>
<dbReference type="InterPro" id="IPR045526">
    <property type="entry name" value="DUF6471"/>
</dbReference>
<dbReference type="Pfam" id="PF20075">
    <property type="entry name" value="DUF6471"/>
    <property type="match status" value="1"/>
</dbReference>
<feature type="domain" description="DUF6471" evidence="1">
    <location>
        <begin position="13"/>
        <end position="76"/>
    </location>
</feature>
<name>A0ABU1V910_9BURK</name>
<protein>
    <recommendedName>
        <fullName evidence="1">DUF6471 domain-containing protein</fullName>
    </recommendedName>
</protein>
<reference evidence="2 3" key="1">
    <citation type="submission" date="2023-07" db="EMBL/GenBank/DDBJ databases">
        <title>Sorghum-associated microbial communities from plants grown in Nebraska, USA.</title>
        <authorList>
            <person name="Schachtman D."/>
        </authorList>
    </citation>
    <scope>NUCLEOTIDE SEQUENCE [LARGE SCALE GENOMIC DNA]</scope>
    <source>
        <strain evidence="2 3">BE240</strain>
    </source>
</reference>